<reference evidence="11" key="3">
    <citation type="submission" date="2018-03" db="EMBL/GenBank/DDBJ databases">
        <authorList>
            <person name="Keele B.F."/>
        </authorList>
    </citation>
    <scope>NUCLEOTIDE SEQUENCE [LARGE SCALE GENOMIC DNA]</scope>
    <source>
        <strain evidence="11">Gilliam</strain>
    </source>
</reference>
<evidence type="ECO:0000256" key="2">
    <source>
        <dbReference type="ARBA" id="ARBA00011209"/>
    </source>
</evidence>
<evidence type="ECO:0000313" key="11">
    <source>
        <dbReference type="EMBL" id="SPR11255.1"/>
    </source>
</evidence>
<protein>
    <recommendedName>
        <fullName evidence="9">Glycine--tRNA ligase alpha subunit</fullName>
        <ecNumber evidence="9">6.1.1.14</ecNumber>
    </recommendedName>
    <alternativeName>
        <fullName evidence="9">Glycyl-tRNA synthetase alpha subunit</fullName>
        <shortName evidence="9">GlyRS</shortName>
    </alternativeName>
</protein>
<evidence type="ECO:0000313" key="13">
    <source>
        <dbReference type="Proteomes" id="UP000244959"/>
    </source>
</evidence>
<dbReference type="GO" id="GO:0006426">
    <property type="term" value="P:glycyl-tRNA aminoacylation"/>
    <property type="evidence" value="ECO:0007669"/>
    <property type="project" value="UniProtKB-UniRule"/>
</dbReference>
<dbReference type="AlphaFoldDB" id="A0A0F3MBE8"/>
<accession>A0A0F3MBE8</accession>
<dbReference type="GO" id="GO:0005829">
    <property type="term" value="C:cytosol"/>
    <property type="evidence" value="ECO:0007669"/>
    <property type="project" value="TreeGrafter"/>
</dbReference>
<dbReference type="NCBIfam" id="TIGR00388">
    <property type="entry name" value="glyQ"/>
    <property type="match status" value="1"/>
</dbReference>
<comment type="subunit">
    <text evidence="2 9">Tetramer of two alpha and two beta subunits.</text>
</comment>
<evidence type="ECO:0000256" key="1">
    <source>
        <dbReference type="ARBA" id="ARBA00008226"/>
    </source>
</evidence>
<dbReference type="GO" id="GO:0004820">
    <property type="term" value="F:glycine-tRNA ligase activity"/>
    <property type="evidence" value="ECO:0007669"/>
    <property type="project" value="UniProtKB-UniRule"/>
</dbReference>
<dbReference type="PROSITE" id="PS50861">
    <property type="entry name" value="AA_TRNA_LIGASE_II_GLYAB"/>
    <property type="match status" value="1"/>
</dbReference>
<dbReference type="InterPro" id="IPR045864">
    <property type="entry name" value="aa-tRNA-synth_II/BPL/LPL"/>
</dbReference>
<evidence type="ECO:0000256" key="7">
    <source>
        <dbReference type="ARBA" id="ARBA00023146"/>
    </source>
</evidence>
<dbReference type="Proteomes" id="UP000244959">
    <property type="component" value="Chromosome I"/>
</dbReference>
<keyword evidence="13" id="KW-1185">Reference proteome</keyword>
<evidence type="ECO:0000256" key="4">
    <source>
        <dbReference type="ARBA" id="ARBA00022741"/>
    </source>
</evidence>
<evidence type="ECO:0000256" key="6">
    <source>
        <dbReference type="ARBA" id="ARBA00022917"/>
    </source>
</evidence>
<name>A0A0F3MBE8_ORITS</name>
<comment type="catalytic activity">
    <reaction evidence="8 9">
        <text>tRNA(Gly) + glycine + ATP = glycyl-tRNA(Gly) + AMP + diphosphate</text>
        <dbReference type="Rhea" id="RHEA:16013"/>
        <dbReference type="Rhea" id="RHEA-COMP:9664"/>
        <dbReference type="Rhea" id="RHEA-COMP:9683"/>
        <dbReference type="ChEBI" id="CHEBI:30616"/>
        <dbReference type="ChEBI" id="CHEBI:33019"/>
        <dbReference type="ChEBI" id="CHEBI:57305"/>
        <dbReference type="ChEBI" id="CHEBI:78442"/>
        <dbReference type="ChEBI" id="CHEBI:78522"/>
        <dbReference type="ChEBI" id="CHEBI:456215"/>
        <dbReference type="EC" id="6.1.1.14"/>
    </reaction>
</comment>
<dbReference type="InterPro" id="IPR006194">
    <property type="entry name" value="Gly-tRNA-synth_heterodimer"/>
</dbReference>
<evidence type="ECO:0000256" key="3">
    <source>
        <dbReference type="ARBA" id="ARBA00022598"/>
    </source>
</evidence>
<dbReference type="InterPro" id="IPR002310">
    <property type="entry name" value="Gly-tRNA_ligase_asu"/>
</dbReference>
<keyword evidence="9" id="KW-0963">Cytoplasm</keyword>
<dbReference type="SUPFAM" id="SSF55681">
    <property type="entry name" value="Class II aaRS and biotin synthetases"/>
    <property type="match status" value="1"/>
</dbReference>
<keyword evidence="4 9" id="KW-0547">Nucleotide-binding</keyword>
<dbReference type="PRINTS" id="PR01044">
    <property type="entry name" value="TRNASYNTHGA"/>
</dbReference>
<organism evidence="10 12">
    <name type="scientific">Orientia tsutsugamushi str. Gilliam</name>
    <dbReference type="NCBI Taxonomy" id="1359184"/>
    <lineage>
        <taxon>Bacteria</taxon>
        <taxon>Pseudomonadati</taxon>
        <taxon>Pseudomonadota</taxon>
        <taxon>Alphaproteobacteria</taxon>
        <taxon>Rickettsiales</taxon>
        <taxon>Rickettsiaceae</taxon>
        <taxon>Rickettsieae</taxon>
        <taxon>Orientia</taxon>
    </lineage>
</organism>
<proteinExistence type="inferred from homology"/>
<reference evidence="13" key="2">
    <citation type="submission" date="2018-03" db="EMBL/GenBank/DDBJ databases">
        <authorList>
            <person name="Batty M. E."/>
            <person name="Batty M E."/>
        </authorList>
    </citation>
    <scope>NUCLEOTIDE SEQUENCE [LARGE SCALE GENOMIC DNA]</scope>
    <source>
        <strain evidence="13">Gilliam</strain>
    </source>
</reference>
<evidence type="ECO:0000256" key="9">
    <source>
        <dbReference type="HAMAP-Rule" id="MF_00254"/>
    </source>
</evidence>
<comment type="subcellular location">
    <subcellularLocation>
        <location evidence="9">Cytoplasm</location>
    </subcellularLocation>
</comment>
<dbReference type="EMBL" id="LS398551">
    <property type="protein sequence ID" value="SPR11255.1"/>
    <property type="molecule type" value="Genomic_DNA"/>
</dbReference>
<dbReference type="Gene3D" id="3.30.930.10">
    <property type="entry name" value="Bira Bifunctional Protein, Domain 2"/>
    <property type="match status" value="1"/>
</dbReference>
<evidence type="ECO:0000256" key="5">
    <source>
        <dbReference type="ARBA" id="ARBA00022840"/>
    </source>
</evidence>
<comment type="similarity">
    <text evidence="1 9">Belongs to the class-II aminoacyl-tRNA synthetase family.</text>
</comment>
<evidence type="ECO:0000256" key="8">
    <source>
        <dbReference type="ARBA" id="ARBA00047937"/>
    </source>
</evidence>
<dbReference type="EMBL" id="LANO01000035">
    <property type="protein sequence ID" value="KJV51899.1"/>
    <property type="molecule type" value="Genomic_DNA"/>
</dbReference>
<dbReference type="RefSeq" id="WP_047220807.1">
    <property type="nucleotide sequence ID" value="NZ_LS398551.1"/>
</dbReference>
<dbReference type="PATRIC" id="fig|1359184.3.peg.1593"/>
<keyword evidence="3 9" id="KW-0436">Ligase</keyword>
<keyword evidence="6 9" id="KW-0648">Protein biosynthesis</keyword>
<dbReference type="Proteomes" id="UP000033769">
    <property type="component" value="Unassembled WGS sequence"/>
</dbReference>
<keyword evidence="5 9" id="KW-0067">ATP-binding</keyword>
<dbReference type="PANTHER" id="PTHR30075">
    <property type="entry name" value="GLYCYL-TRNA SYNTHETASE"/>
    <property type="match status" value="1"/>
</dbReference>
<evidence type="ECO:0000313" key="10">
    <source>
        <dbReference type="EMBL" id="KJV51899.1"/>
    </source>
</evidence>
<gene>
    <name evidence="9 10" type="primary">glyQ</name>
    <name evidence="11" type="ORF">GILLIAM_02256</name>
    <name evidence="10" type="ORF">OTSGILL_1923</name>
</gene>
<dbReference type="NCBIfam" id="NF006827">
    <property type="entry name" value="PRK09348.1"/>
    <property type="match status" value="1"/>
</dbReference>
<dbReference type="HAMAP" id="MF_00254">
    <property type="entry name" value="Gly_tRNA_synth_alpha"/>
    <property type="match status" value="1"/>
</dbReference>
<dbReference type="Gene3D" id="1.20.58.180">
    <property type="entry name" value="Class II aaRS and biotin synthetases, domain 2"/>
    <property type="match status" value="1"/>
</dbReference>
<dbReference type="Pfam" id="PF02091">
    <property type="entry name" value="tRNA-synt_2e"/>
    <property type="match status" value="1"/>
</dbReference>
<sequence>MNKLSFQQIIMHLQQFWSNQGCAILQPYDVEIGAGTFHPATAIKLLGQAQWRAAYVQPSRRPTDSRYGSHPNRLQQYYQFQVIIKPSPDNIQALYLHSLEYLNIKTQTNDIRFVEDDWQSPTLGASGLGWEVWCNGMEISQITYLQQIASIECNPIPIEITYGLERLAMYIQEVDDIKLLNWNNQSGELALTYQMVNMENERQFSAYNLEYANTSILFKQFEEAEQQCQDLVKQNLPLPAYDFCLKASHLFNLLDSRGVIGVTQRTNYIARIRTLAQTVCNQYIKNLNISNA</sequence>
<dbReference type="GO" id="GO:0005524">
    <property type="term" value="F:ATP binding"/>
    <property type="evidence" value="ECO:0007669"/>
    <property type="project" value="UniProtKB-UniRule"/>
</dbReference>
<evidence type="ECO:0000313" key="12">
    <source>
        <dbReference type="Proteomes" id="UP000033769"/>
    </source>
</evidence>
<keyword evidence="7 9" id="KW-0030">Aminoacyl-tRNA synthetase</keyword>
<reference evidence="10 12" key="1">
    <citation type="submission" date="2015-02" db="EMBL/GenBank/DDBJ databases">
        <title>Genome Sequencing of Rickettsiales.</title>
        <authorList>
            <person name="Daugherty S.C."/>
            <person name="Su Q."/>
            <person name="Abolude K."/>
            <person name="Beier-Sexton M."/>
            <person name="Carlyon J.A."/>
            <person name="Carter R."/>
            <person name="Day N.P."/>
            <person name="Dumler S.J."/>
            <person name="Dyachenko V."/>
            <person name="Godinez A."/>
            <person name="Kurtti T.J."/>
            <person name="Lichay M."/>
            <person name="Mullins K.E."/>
            <person name="Ott S."/>
            <person name="Pappas-Brown V."/>
            <person name="Paris D.H."/>
            <person name="Patel P."/>
            <person name="Richards A.L."/>
            <person name="Sadzewicz L."/>
            <person name="Sears K."/>
            <person name="Seidman D."/>
            <person name="Sengamalay N."/>
            <person name="Stenos J."/>
            <person name="Tallon L.J."/>
            <person name="Vincent G."/>
            <person name="Fraser C.M."/>
            <person name="Munderloh U."/>
            <person name="Dunning-Hotopp J.C."/>
        </authorList>
    </citation>
    <scope>NUCLEOTIDE SEQUENCE [LARGE SCALE GENOMIC DNA]</scope>
    <source>
        <strain evidence="10 12">Gilliam</strain>
    </source>
</reference>
<dbReference type="PANTHER" id="PTHR30075:SF2">
    <property type="entry name" value="GLYCINE--TRNA LIGASE, CHLOROPLASTIC_MITOCHONDRIAL 2"/>
    <property type="match status" value="1"/>
</dbReference>
<dbReference type="EC" id="6.1.1.14" evidence="9"/>